<comment type="caution">
    <text evidence="1">The sequence shown here is derived from an EMBL/GenBank/DDBJ whole genome shotgun (WGS) entry which is preliminary data.</text>
</comment>
<evidence type="ECO:0000313" key="2">
    <source>
        <dbReference type="Proteomes" id="UP001148662"/>
    </source>
</evidence>
<accession>A0ACC1S8C4</accession>
<name>A0ACC1S8C4_9APHY</name>
<dbReference type="EMBL" id="JANHOG010001640">
    <property type="protein sequence ID" value="KAJ3533906.1"/>
    <property type="molecule type" value="Genomic_DNA"/>
</dbReference>
<sequence>MKQFHDYFKAESDTLVQLADGSFNKRGMSTKLYLAEADDMRKHLVLHHTIEERHFFPVLAKRMPAFRNDEVHINSHHGIHEGLDKLSVLLKKWNADPTAYSPTEMRECLDSWKEVLFRHLDEEVADLSGENMQKYWTLEEMDRVLI</sequence>
<organism evidence="1 2">
    <name type="scientific">Phlebia brevispora</name>
    <dbReference type="NCBI Taxonomy" id="194682"/>
    <lineage>
        <taxon>Eukaryota</taxon>
        <taxon>Fungi</taxon>
        <taxon>Dikarya</taxon>
        <taxon>Basidiomycota</taxon>
        <taxon>Agaricomycotina</taxon>
        <taxon>Agaricomycetes</taxon>
        <taxon>Polyporales</taxon>
        <taxon>Meruliaceae</taxon>
        <taxon>Phlebia</taxon>
    </lineage>
</organism>
<protein>
    <submittedName>
        <fullName evidence="1">Uncharacterized protein</fullName>
    </submittedName>
</protein>
<evidence type="ECO:0000313" key="1">
    <source>
        <dbReference type="EMBL" id="KAJ3533906.1"/>
    </source>
</evidence>
<gene>
    <name evidence="1" type="ORF">NM688_g7214</name>
</gene>
<dbReference type="Proteomes" id="UP001148662">
    <property type="component" value="Unassembled WGS sequence"/>
</dbReference>
<reference evidence="1" key="1">
    <citation type="submission" date="2022-07" db="EMBL/GenBank/DDBJ databases">
        <title>Genome Sequence of Phlebia brevispora.</title>
        <authorList>
            <person name="Buettner E."/>
        </authorList>
    </citation>
    <scope>NUCLEOTIDE SEQUENCE</scope>
    <source>
        <strain evidence="1">MPL23</strain>
    </source>
</reference>
<keyword evidence="2" id="KW-1185">Reference proteome</keyword>
<proteinExistence type="predicted"/>